<organism evidence="1 2">
    <name type="scientific">Streblomastix strix</name>
    <dbReference type="NCBI Taxonomy" id="222440"/>
    <lineage>
        <taxon>Eukaryota</taxon>
        <taxon>Metamonada</taxon>
        <taxon>Preaxostyla</taxon>
        <taxon>Oxymonadida</taxon>
        <taxon>Streblomastigidae</taxon>
        <taxon>Streblomastix</taxon>
    </lineage>
</organism>
<dbReference type="Proteomes" id="UP000324800">
    <property type="component" value="Unassembled WGS sequence"/>
</dbReference>
<sequence length="336" mass="38405">MFSLNQNYGQDLVNSVINYINLRIDAFLYHYWILDTTVNIVYRMIGLIRLYCPTSNNYITSIEPKYFTQGNGLSIRYLFGKQVDINANGSVTVSDSQPINVQQLTMQQIINNINTFPVRIINSLPALSTAEWQNIYTAVGRTNYYGQFIPQVVTDYCQQNNVQTAGSASGYWFSNRILLSPNLYVQLVGGQDLYDGQNENGANYLVNMSSAIKQIDLEVWYYQTKHDNESIEVDLPIFCPYIGNFLEYPQMLIICVSNQLQGITLQSTGGNGFSNVCFKQNLVDAPVLWGQNMMSQQCLVGQNKSLVFTLYDNFGRKIPMQYMDMYNNLLLEIQFQ</sequence>
<evidence type="ECO:0000313" key="2">
    <source>
        <dbReference type="Proteomes" id="UP000324800"/>
    </source>
</evidence>
<protein>
    <submittedName>
        <fullName evidence="1">Uncharacterized protein</fullName>
    </submittedName>
</protein>
<proteinExistence type="predicted"/>
<gene>
    <name evidence="1" type="ORF">EZS28_044079</name>
</gene>
<accession>A0A5J4TPM2</accession>
<comment type="caution">
    <text evidence="1">The sequence shown here is derived from an EMBL/GenBank/DDBJ whole genome shotgun (WGS) entry which is preliminary data.</text>
</comment>
<dbReference type="EMBL" id="SNRW01026997">
    <property type="protein sequence ID" value="KAA6360394.1"/>
    <property type="molecule type" value="Genomic_DNA"/>
</dbReference>
<name>A0A5J4TPM2_9EUKA</name>
<reference evidence="1 2" key="1">
    <citation type="submission" date="2019-03" db="EMBL/GenBank/DDBJ databases">
        <title>Single cell metagenomics reveals metabolic interactions within the superorganism composed of flagellate Streblomastix strix and complex community of Bacteroidetes bacteria on its surface.</title>
        <authorList>
            <person name="Treitli S.C."/>
            <person name="Kolisko M."/>
            <person name="Husnik F."/>
            <person name="Keeling P."/>
            <person name="Hampl V."/>
        </authorList>
    </citation>
    <scope>NUCLEOTIDE SEQUENCE [LARGE SCALE GENOMIC DNA]</scope>
    <source>
        <strain evidence="1">ST1C</strain>
    </source>
</reference>
<dbReference type="AlphaFoldDB" id="A0A5J4TPM2"/>
<evidence type="ECO:0000313" key="1">
    <source>
        <dbReference type="EMBL" id="KAA6360394.1"/>
    </source>
</evidence>